<sequence>MGKIIGIDLGTTTCEVAYLNNGQPEIILNDLNKKITPSVVSISDENEFIVGELAKRQAILKPDKTIIEVKRLIGESNKIKLGDREFLPEEISSIILKKLKEDAEKYLGEEVTEAVITVPANFNDFQRKATKEAGEMAGLKIERIINEPTAAALAYGINNLKNNEKILVYDLGGGTFDVTVLELFEGVIDVKSSRGNDKLGGKDFNEIIENYIINNFEAHYKVSLKDNIKALARIKEAAEKAKIQLSEEEEVNINIPFIEVDKEGNPLEINTNLTRSKFELFIMDLVDSTERIIDDAIKAAGYTVDDIDVVIPVGGSSRIPCIQRLLQEKFNNKIRYNVNPDEAVALGAAVQAAIKNDDISSEDGILITDACSHTLGTSIVKKIGDGKFMDYIYDPIIHRDTKIPCTEKKIYHTIKDNQTSVIIDVYQGEQKLATKNMKIGEFILKGIPKAPAGKEAIEVSFTYDLNGMLQVFAKILSTGKTLTKVINTYKEESKKLKHNSKEKSNKKDLKTWEEAELYNNFKSIVIFAEKKMSKINDDESRKKIKKAIDKLKKSVICNDKEQSEKYNEELTNLLFELD</sequence>
<gene>
    <name evidence="15" type="ORF">CLG_B1625</name>
</gene>
<evidence type="ECO:0000256" key="8">
    <source>
        <dbReference type="ARBA" id="ARBA00023016"/>
    </source>
</evidence>
<dbReference type="AlphaFoldDB" id="A0A9P2LLT3"/>
<organism evidence="15 16">
    <name type="scientific">Clostridium botulinum D str. 1873</name>
    <dbReference type="NCBI Taxonomy" id="592027"/>
    <lineage>
        <taxon>Bacteria</taxon>
        <taxon>Bacillati</taxon>
        <taxon>Bacillota</taxon>
        <taxon>Clostridia</taxon>
        <taxon>Eubacteriales</taxon>
        <taxon>Clostridiaceae</taxon>
        <taxon>Clostridium</taxon>
    </lineage>
</organism>
<dbReference type="RefSeq" id="WP_003376696.1">
    <property type="nucleotide sequence ID" value="NZ_ACSJ01000007.1"/>
</dbReference>
<dbReference type="PRINTS" id="PR00301">
    <property type="entry name" value="HEATSHOCK70"/>
</dbReference>
<evidence type="ECO:0000313" key="16">
    <source>
        <dbReference type="Proteomes" id="UP000006160"/>
    </source>
</evidence>
<evidence type="ECO:0000256" key="5">
    <source>
        <dbReference type="ARBA" id="ARBA00022553"/>
    </source>
</evidence>
<keyword evidence="9" id="KW-0143">Chaperone</keyword>
<evidence type="ECO:0000256" key="14">
    <source>
        <dbReference type="SAM" id="Coils"/>
    </source>
</evidence>
<keyword evidence="14" id="KW-0175">Coiled coil</keyword>
<comment type="similarity">
    <text evidence="2 13">Belongs to the heat shock protein 70 family.</text>
</comment>
<evidence type="ECO:0000256" key="7">
    <source>
        <dbReference type="ARBA" id="ARBA00022840"/>
    </source>
</evidence>
<dbReference type="SUPFAM" id="SSF100920">
    <property type="entry name" value="Heat shock protein 70kD (HSP70), peptide-binding domain"/>
    <property type="match status" value="1"/>
</dbReference>
<proteinExistence type="inferred from homology"/>
<reference evidence="15 16" key="1">
    <citation type="submission" date="2009-10" db="EMBL/GenBank/DDBJ databases">
        <authorList>
            <person name="Shrivastava S."/>
            <person name="Brinkac L.B."/>
            <person name="Brown J.L."/>
            <person name="Bruce D.B."/>
            <person name="Detter C."/>
            <person name="Green L.D."/>
            <person name="Munk C.A."/>
            <person name="Rogers Y.C."/>
            <person name="Tapia R."/>
            <person name="Saunders E.S."/>
            <person name="Sims D.R."/>
            <person name="Smith L.A."/>
            <person name="Smith T.J."/>
            <person name="Sutton G."/>
            <person name="Brettin T."/>
        </authorList>
    </citation>
    <scope>NUCLEOTIDE SEQUENCE [LARGE SCALE GENOMIC DNA]</scope>
    <source>
        <strain evidence="16">D str. 1873</strain>
    </source>
</reference>
<dbReference type="InterPro" id="IPR013126">
    <property type="entry name" value="Hsp_70_fam"/>
</dbReference>
<dbReference type="Pfam" id="PF00012">
    <property type="entry name" value="HSP70"/>
    <property type="match status" value="2"/>
</dbReference>
<protein>
    <recommendedName>
        <fullName evidence="3">Chaperone protein DnaK</fullName>
    </recommendedName>
    <alternativeName>
        <fullName evidence="4">Chaperone protein dnaK</fullName>
    </alternativeName>
    <alternativeName>
        <fullName evidence="12">HSP70</fullName>
    </alternativeName>
    <alternativeName>
        <fullName evidence="11">Heat shock 70 kDa protein</fullName>
    </alternativeName>
    <alternativeName>
        <fullName evidence="10">Heat shock protein 70</fullName>
    </alternativeName>
</protein>
<evidence type="ECO:0000256" key="12">
    <source>
        <dbReference type="ARBA" id="ARBA00033103"/>
    </source>
</evidence>
<dbReference type="GO" id="GO:0140662">
    <property type="term" value="F:ATP-dependent protein folding chaperone"/>
    <property type="evidence" value="ECO:0007669"/>
    <property type="project" value="InterPro"/>
</dbReference>
<dbReference type="GeneID" id="66318187"/>
<dbReference type="PANTHER" id="PTHR19375">
    <property type="entry name" value="HEAT SHOCK PROTEIN 70KDA"/>
    <property type="match status" value="1"/>
</dbReference>
<dbReference type="GO" id="GO:0005524">
    <property type="term" value="F:ATP binding"/>
    <property type="evidence" value="ECO:0007669"/>
    <property type="project" value="UniProtKB-KW"/>
</dbReference>
<name>A0A9P2LLT3_CLOBO</name>
<accession>A0A9P2LLT3</accession>
<keyword evidence="6 13" id="KW-0547">Nucleotide-binding</keyword>
<evidence type="ECO:0000256" key="1">
    <source>
        <dbReference type="ARBA" id="ARBA00002290"/>
    </source>
</evidence>
<evidence type="ECO:0000313" key="15">
    <source>
        <dbReference type="EMBL" id="EES91676.1"/>
    </source>
</evidence>
<keyword evidence="5" id="KW-0597">Phosphoprotein</keyword>
<dbReference type="Gene3D" id="3.30.420.40">
    <property type="match status" value="2"/>
</dbReference>
<comment type="caution">
    <text evidence="15">The sequence shown here is derived from an EMBL/GenBank/DDBJ whole genome shotgun (WGS) entry which is preliminary data.</text>
</comment>
<evidence type="ECO:0000256" key="3">
    <source>
        <dbReference type="ARBA" id="ARBA00014415"/>
    </source>
</evidence>
<dbReference type="InterPro" id="IPR029047">
    <property type="entry name" value="HSP70_peptide-bd_sf"/>
</dbReference>
<dbReference type="EMBL" id="ACSJ01000007">
    <property type="protein sequence ID" value="EES91676.1"/>
    <property type="molecule type" value="Genomic_DNA"/>
</dbReference>
<evidence type="ECO:0000256" key="4">
    <source>
        <dbReference type="ARBA" id="ARBA00017249"/>
    </source>
</evidence>
<keyword evidence="7 13" id="KW-0067">ATP-binding</keyword>
<dbReference type="PROSITE" id="PS00329">
    <property type="entry name" value="HSP70_2"/>
    <property type="match status" value="1"/>
</dbReference>
<dbReference type="InterPro" id="IPR043129">
    <property type="entry name" value="ATPase_NBD"/>
</dbReference>
<evidence type="ECO:0000256" key="13">
    <source>
        <dbReference type="RuleBase" id="RU003322"/>
    </source>
</evidence>
<comment type="function">
    <text evidence="1">Acts as a chaperone.</text>
</comment>
<evidence type="ECO:0000256" key="11">
    <source>
        <dbReference type="ARBA" id="ARBA00030945"/>
    </source>
</evidence>
<dbReference type="FunFam" id="3.30.420.40:FF:000071">
    <property type="entry name" value="Molecular chaperone DnaK"/>
    <property type="match status" value="1"/>
</dbReference>
<evidence type="ECO:0000256" key="2">
    <source>
        <dbReference type="ARBA" id="ARBA00007381"/>
    </source>
</evidence>
<dbReference type="InterPro" id="IPR018181">
    <property type="entry name" value="Heat_shock_70_CS"/>
</dbReference>
<dbReference type="PROSITE" id="PS00297">
    <property type="entry name" value="HSP70_1"/>
    <property type="match status" value="1"/>
</dbReference>
<dbReference type="SUPFAM" id="SSF53067">
    <property type="entry name" value="Actin-like ATPase domain"/>
    <property type="match status" value="2"/>
</dbReference>
<dbReference type="FunFam" id="3.90.640.10:FF:000003">
    <property type="entry name" value="Molecular chaperone DnaK"/>
    <property type="match status" value="1"/>
</dbReference>
<dbReference type="Gene3D" id="2.60.34.10">
    <property type="entry name" value="Substrate Binding Domain Of DNAk, Chain A, domain 1"/>
    <property type="match status" value="1"/>
</dbReference>
<evidence type="ECO:0000256" key="10">
    <source>
        <dbReference type="ARBA" id="ARBA00030019"/>
    </source>
</evidence>
<keyword evidence="8" id="KW-0346">Stress response</keyword>
<evidence type="ECO:0000256" key="6">
    <source>
        <dbReference type="ARBA" id="ARBA00022741"/>
    </source>
</evidence>
<evidence type="ECO:0000256" key="9">
    <source>
        <dbReference type="ARBA" id="ARBA00023186"/>
    </source>
</evidence>
<dbReference type="Proteomes" id="UP000006160">
    <property type="component" value="Unassembled WGS sequence"/>
</dbReference>
<feature type="coiled-coil region" evidence="14">
    <location>
        <begin position="221"/>
        <end position="251"/>
    </location>
</feature>
<dbReference type="Gene3D" id="3.90.640.10">
    <property type="entry name" value="Actin, Chain A, domain 4"/>
    <property type="match status" value="1"/>
</dbReference>